<name>A0A194S2I6_RHOGW</name>
<feature type="region of interest" description="Disordered" evidence="2">
    <location>
        <begin position="518"/>
        <end position="545"/>
    </location>
</feature>
<dbReference type="AlphaFoldDB" id="A0A194S2I6"/>
<dbReference type="PANTHER" id="PTHR45615:SF80">
    <property type="entry name" value="GRIP DOMAIN-CONTAINING PROTEIN"/>
    <property type="match status" value="1"/>
</dbReference>
<proteinExistence type="predicted"/>
<feature type="coiled-coil region" evidence="1">
    <location>
        <begin position="661"/>
        <end position="705"/>
    </location>
</feature>
<dbReference type="Proteomes" id="UP000053890">
    <property type="component" value="Unassembled WGS sequence"/>
</dbReference>
<accession>A0A194S2I6</accession>
<dbReference type="OrthoDB" id="10687044at2759"/>
<feature type="compositionally biased region" description="Low complexity" evidence="2">
    <location>
        <begin position="15"/>
        <end position="44"/>
    </location>
</feature>
<feature type="compositionally biased region" description="Gly residues" evidence="2">
    <location>
        <begin position="187"/>
        <end position="201"/>
    </location>
</feature>
<feature type="coiled-coil region" evidence="1">
    <location>
        <begin position="330"/>
        <end position="378"/>
    </location>
</feature>
<evidence type="ECO:0000313" key="3">
    <source>
        <dbReference type="EMBL" id="KPV74734.1"/>
    </source>
</evidence>
<feature type="compositionally biased region" description="Basic and acidic residues" evidence="2">
    <location>
        <begin position="118"/>
        <end position="134"/>
    </location>
</feature>
<gene>
    <name evidence="3" type="ORF">RHOBADRAFT_53683</name>
</gene>
<keyword evidence="4" id="KW-1185">Reference proteome</keyword>
<feature type="compositionally biased region" description="Pro residues" evidence="2">
    <location>
        <begin position="45"/>
        <end position="64"/>
    </location>
</feature>
<dbReference type="EMBL" id="KQ474079">
    <property type="protein sequence ID" value="KPV74734.1"/>
    <property type="molecule type" value="Genomic_DNA"/>
</dbReference>
<feature type="compositionally biased region" description="Low complexity" evidence="2">
    <location>
        <begin position="263"/>
        <end position="281"/>
    </location>
</feature>
<feature type="compositionally biased region" description="Low complexity" evidence="2">
    <location>
        <begin position="89"/>
        <end position="102"/>
    </location>
</feature>
<feature type="compositionally biased region" description="Low complexity" evidence="2">
    <location>
        <begin position="135"/>
        <end position="159"/>
    </location>
</feature>
<feature type="compositionally biased region" description="Low complexity" evidence="2">
    <location>
        <begin position="529"/>
        <end position="545"/>
    </location>
</feature>
<feature type="region of interest" description="Disordered" evidence="2">
    <location>
        <begin position="1"/>
        <end position="159"/>
    </location>
</feature>
<organism evidence="3 4">
    <name type="scientific">Rhodotorula graminis (strain WP1)</name>
    <dbReference type="NCBI Taxonomy" id="578459"/>
    <lineage>
        <taxon>Eukaryota</taxon>
        <taxon>Fungi</taxon>
        <taxon>Dikarya</taxon>
        <taxon>Basidiomycota</taxon>
        <taxon>Pucciniomycotina</taxon>
        <taxon>Microbotryomycetes</taxon>
        <taxon>Sporidiobolales</taxon>
        <taxon>Sporidiobolaceae</taxon>
        <taxon>Rhodotorula</taxon>
    </lineage>
</organism>
<evidence type="ECO:0000256" key="1">
    <source>
        <dbReference type="SAM" id="Coils"/>
    </source>
</evidence>
<evidence type="ECO:0000256" key="2">
    <source>
        <dbReference type="SAM" id="MobiDB-lite"/>
    </source>
</evidence>
<protein>
    <recommendedName>
        <fullName evidence="5">TATA element modulatory factor 1 TATA binding domain-containing protein</fullName>
    </recommendedName>
</protein>
<sequence>MPTSHPHYPPLPGASTTRPSPSRWSPEASVSPSTATLPAAAAPASAPPPPPPPPPPPAGQPPSPTTLRAGILDHARSLLGGGGGGPSSGSGSVRGEAGGQEAADGEEPEGEQEEEQDEFRYEERQQGQEREREASWAAAASAAHEGARGAASRWAAASAGGAVLAATGPASVGEVAPADSDPHAAPRGGGGGGDGGAGGAGSSAARWLARAEAVRARAPALSSGSRASGTGDEATATATERPSTPDRAAHRSRTATADSLNAPSTSSFLSSPFSLISGSTSPPTSRTALLAGTARTSPAPRESELRDARSRIVSLERALSAHSASDRMRAEALEMREAALVSEVKSLRDDAAARDGQLRAAQDDAERAKAELERCVARLVATEGIVGALEGQEDAGRSALELVGDALDLGVELRGAAHDAATRAVELDRALSMQGTLGERMKGLLLDMRRGKVELEGRVRERDEQLAALRARDERHVALLRRIHGVLVHLDGDALLDPVGDELATSDPAAQVEAALPRLADLRDRTPTRPRTASPASSATTTSDPLSALSHANEELQAELAEAGVTAERRIKLLVREIQKVTTSKDAEIAELRRRVDEATSAADEAQRRRVYAPHELVHLSSSPLVASSAPQLLQASLLPEIAARQPGDSVVGTSESLARIVKLSEQLPVLRSRVAQLEADLTTCRAEQRALKAHNAELEQVNGEAYAVMDELARALERARGAAGGGD</sequence>
<reference evidence="3 4" key="1">
    <citation type="journal article" date="2015" name="Front. Microbiol.">
        <title>Genome sequence of the plant growth promoting endophytic yeast Rhodotorula graminis WP1.</title>
        <authorList>
            <person name="Firrincieli A."/>
            <person name="Otillar R."/>
            <person name="Salamov A."/>
            <person name="Schmutz J."/>
            <person name="Khan Z."/>
            <person name="Redman R.S."/>
            <person name="Fleck N.D."/>
            <person name="Lindquist E."/>
            <person name="Grigoriev I.V."/>
            <person name="Doty S.L."/>
        </authorList>
    </citation>
    <scope>NUCLEOTIDE SEQUENCE [LARGE SCALE GENOMIC DNA]</scope>
    <source>
        <strain evidence="3 4">WP1</strain>
    </source>
</reference>
<feature type="region of interest" description="Disordered" evidence="2">
    <location>
        <begin position="172"/>
        <end position="307"/>
    </location>
</feature>
<feature type="compositionally biased region" description="Gly residues" evidence="2">
    <location>
        <begin position="79"/>
        <end position="88"/>
    </location>
</feature>
<dbReference type="RefSeq" id="XP_018270783.1">
    <property type="nucleotide sequence ID" value="XM_018416957.1"/>
</dbReference>
<feature type="compositionally biased region" description="Low complexity" evidence="2">
    <location>
        <begin position="202"/>
        <end position="220"/>
    </location>
</feature>
<evidence type="ECO:0000313" key="4">
    <source>
        <dbReference type="Proteomes" id="UP000053890"/>
    </source>
</evidence>
<feature type="compositionally biased region" description="Acidic residues" evidence="2">
    <location>
        <begin position="103"/>
        <end position="117"/>
    </location>
</feature>
<keyword evidence="1" id="KW-0175">Coiled coil</keyword>
<dbReference type="GeneID" id="28977405"/>
<evidence type="ECO:0008006" key="5">
    <source>
        <dbReference type="Google" id="ProtNLM"/>
    </source>
</evidence>
<dbReference type="PANTHER" id="PTHR45615">
    <property type="entry name" value="MYOSIN HEAVY CHAIN, NON-MUSCLE"/>
    <property type="match status" value="1"/>
</dbReference>